<dbReference type="RefSeq" id="WP_190122448.1">
    <property type="nucleotide sequence ID" value="NZ_BMWG01000003.1"/>
</dbReference>
<evidence type="ECO:0000313" key="2">
    <source>
        <dbReference type="Proteomes" id="UP000630936"/>
    </source>
</evidence>
<evidence type="ECO:0000313" key="1">
    <source>
        <dbReference type="EMBL" id="GGZ25337.1"/>
    </source>
</evidence>
<dbReference type="Proteomes" id="UP000630936">
    <property type="component" value="Unassembled WGS sequence"/>
</dbReference>
<sequence length="54" mass="6113">MPEKNIPRTSECGTRCTLRPPRGGREWEAVAERNKISRAGEGKVRARMRLVSMS</sequence>
<dbReference type="AlphaFoldDB" id="A0A918PWG3"/>
<name>A0A918PWG3_9ACTN</name>
<protein>
    <submittedName>
        <fullName evidence="1">Uncharacterized protein</fullName>
    </submittedName>
</protein>
<dbReference type="EMBL" id="BMWG01000003">
    <property type="protein sequence ID" value="GGZ25337.1"/>
    <property type="molecule type" value="Genomic_DNA"/>
</dbReference>
<reference evidence="1" key="2">
    <citation type="submission" date="2020-09" db="EMBL/GenBank/DDBJ databases">
        <authorList>
            <person name="Sun Q."/>
            <person name="Ohkuma M."/>
        </authorList>
    </citation>
    <scope>NUCLEOTIDE SEQUENCE</scope>
    <source>
        <strain evidence="1">JCM 4988</strain>
    </source>
</reference>
<proteinExistence type="predicted"/>
<comment type="caution">
    <text evidence="1">The sequence shown here is derived from an EMBL/GenBank/DDBJ whole genome shotgun (WGS) entry which is preliminary data.</text>
</comment>
<keyword evidence="2" id="KW-1185">Reference proteome</keyword>
<reference evidence="1" key="1">
    <citation type="journal article" date="2014" name="Int. J. Syst. Evol. Microbiol.">
        <title>Complete genome sequence of Corynebacterium casei LMG S-19264T (=DSM 44701T), isolated from a smear-ripened cheese.</title>
        <authorList>
            <consortium name="US DOE Joint Genome Institute (JGI-PGF)"/>
            <person name="Walter F."/>
            <person name="Albersmeier A."/>
            <person name="Kalinowski J."/>
            <person name="Ruckert C."/>
        </authorList>
    </citation>
    <scope>NUCLEOTIDE SEQUENCE</scope>
    <source>
        <strain evidence="1">JCM 4988</strain>
    </source>
</reference>
<gene>
    <name evidence="1" type="ORF">GCM10010387_18570</name>
</gene>
<organism evidence="1 2">
    <name type="scientific">Streptomyces inusitatus</name>
    <dbReference type="NCBI Taxonomy" id="68221"/>
    <lineage>
        <taxon>Bacteria</taxon>
        <taxon>Bacillati</taxon>
        <taxon>Actinomycetota</taxon>
        <taxon>Actinomycetes</taxon>
        <taxon>Kitasatosporales</taxon>
        <taxon>Streptomycetaceae</taxon>
        <taxon>Streptomyces</taxon>
    </lineage>
</organism>
<accession>A0A918PWG3</accession>